<feature type="domain" description="Phospholipid/glycerol acyltransferase" evidence="20">
    <location>
        <begin position="68"/>
        <end position="182"/>
    </location>
</feature>
<evidence type="ECO:0000256" key="12">
    <source>
        <dbReference type="ARBA" id="ARBA00023098"/>
    </source>
</evidence>
<dbReference type="NCBIfam" id="TIGR00530">
    <property type="entry name" value="AGP_acyltrn"/>
    <property type="match status" value="1"/>
</dbReference>
<feature type="signal peptide" evidence="19">
    <location>
        <begin position="1"/>
        <end position="22"/>
    </location>
</feature>
<accession>A5G9S1</accession>
<evidence type="ECO:0000256" key="10">
    <source>
        <dbReference type="ARBA" id="ARBA00022519"/>
    </source>
</evidence>
<dbReference type="Pfam" id="PF01553">
    <property type="entry name" value="Acyltransferase"/>
    <property type="match status" value="1"/>
</dbReference>
<dbReference type="GO" id="GO:0006654">
    <property type="term" value="P:phosphatidic acid biosynthetic process"/>
    <property type="evidence" value="ECO:0007669"/>
    <property type="project" value="TreeGrafter"/>
</dbReference>
<evidence type="ECO:0000256" key="6">
    <source>
        <dbReference type="ARBA" id="ARBA00013211"/>
    </source>
</evidence>
<evidence type="ECO:0000256" key="7">
    <source>
        <dbReference type="ARBA" id="ARBA00016139"/>
    </source>
</evidence>
<evidence type="ECO:0000313" key="22">
    <source>
        <dbReference type="Proteomes" id="UP000006695"/>
    </source>
</evidence>
<dbReference type="EC" id="2.3.1.51" evidence="6 18"/>
<evidence type="ECO:0000256" key="19">
    <source>
        <dbReference type="SAM" id="SignalP"/>
    </source>
</evidence>
<dbReference type="GO" id="GO:0003841">
    <property type="term" value="F:1-acylglycerol-3-phosphate O-acyltransferase activity"/>
    <property type="evidence" value="ECO:0007669"/>
    <property type="project" value="UniProtKB-UniRule"/>
</dbReference>
<keyword evidence="8" id="KW-1003">Cell membrane</keyword>
<evidence type="ECO:0000256" key="16">
    <source>
        <dbReference type="ARBA" id="ARBA00023315"/>
    </source>
</evidence>
<keyword evidence="14 18" id="KW-0594">Phospholipid biosynthesis</keyword>
<evidence type="ECO:0000313" key="21">
    <source>
        <dbReference type="EMBL" id="ABQ28539.1"/>
    </source>
</evidence>
<reference evidence="21 22" key="1">
    <citation type="submission" date="2007-05" db="EMBL/GenBank/DDBJ databases">
        <title>Complete sequence of Geobacter uraniireducens Rf4.</title>
        <authorList>
            <consortium name="US DOE Joint Genome Institute"/>
            <person name="Copeland A."/>
            <person name="Lucas S."/>
            <person name="Lapidus A."/>
            <person name="Barry K."/>
            <person name="Detter J.C."/>
            <person name="Glavina del Rio T."/>
            <person name="Hammon N."/>
            <person name="Israni S."/>
            <person name="Dalin E."/>
            <person name="Tice H."/>
            <person name="Pitluck S."/>
            <person name="Chertkov O."/>
            <person name="Brettin T."/>
            <person name="Bruce D."/>
            <person name="Han C."/>
            <person name="Schmutz J."/>
            <person name="Larimer F."/>
            <person name="Land M."/>
            <person name="Hauser L."/>
            <person name="Kyrpides N."/>
            <person name="Mikhailova N."/>
            <person name="Shelobolina E."/>
            <person name="Aklujkar M."/>
            <person name="Lovley D."/>
            <person name="Richardson P."/>
        </authorList>
    </citation>
    <scope>NUCLEOTIDE SEQUENCE [LARGE SCALE GENOMIC DNA]</scope>
    <source>
        <strain evidence="21 22">Rf4</strain>
    </source>
</reference>
<dbReference type="SMART" id="SM00563">
    <property type="entry name" value="PlsC"/>
    <property type="match status" value="1"/>
</dbReference>
<evidence type="ECO:0000256" key="5">
    <source>
        <dbReference type="ARBA" id="ARBA00008655"/>
    </source>
</evidence>
<evidence type="ECO:0000256" key="9">
    <source>
        <dbReference type="ARBA" id="ARBA00022516"/>
    </source>
</evidence>
<evidence type="ECO:0000256" key="17">
    <source>
        <dbReference type="ARBA" id="ARBA00037183"/>
    </source>
</evidence>
<dbReference type="UniPathway" id="UPA00557">
    <property type="reaction ID" value="UER00613"/>
</dbReference>
<keyword evidence="19" id="KW-0732">Signal</keyword>
<comment type="pathway">
    <text evidence="4">Lipid metabolism.</text>
</comment>
<keyword evidence="9 18" id="KW-0444">Lipid biosynthesis</keyword>
<dbReference type="GO" id="GO:0016024">
    <property type="term" value="P:CDP-diacylglycerol biosynthetic process"/>
    <property type="evidence" value="ECO:0007669"/>
    <property type="project" value="UniProtKB-UniPathway"/>
</dbReference>
<dbReference type="EMBL" id="CP000698">
    <property type="protein sequence ID" value="ABQ28539.1"/>
    <property type="molecule type" value="Genomic_DNA"/>
</dbReference>
<keyword evidence="13" id="KW-0472">Membrane</keyword>
<dbReference type="CDD" id="cd07989">
    <property type="entry name" value="LPLAT_AGPAT-like"/>
    <property type="match status" value="1"/>
</dbReference>
<protein>
    <recommendedName>
        <fullName evidence="7 18">1-acyl-sn-glycerol-3-phosphate acyltransferase</fullName>
        <ecNumber evidence="6 18">2.3.1.51</ecNumber>
    </recommendedName>
</protein>
<evidence type="ECO:0000256" key="2">
    <source>
        <dbReference type="ARBA" id="ARBA00004417"/>
    </source>
</evidence>
<dbReference type="InterPro" id="IPR002123">
    <property type="entry name" value="Plipid/glycerol_acylTrfase"/>
</dbReference>
<dbReference type="HOGENOM" id="CLU_027938_6_3_7"/>
<evidence type="ECO:0000256" key="18">
    <source>
        <dbReference type="RuleBase" id="RU361267"/>
    </source>
</evidence>
<evidence type="ECO:0000256" key="15">
    <source>
        <dbReference type="ARBA" id="ARBA00023264"/>
    </source>
</evidence>
<comment type="domain">
    <text evidence="18">The HXXXXD motif is essential for acyltransferase activity and may constitute the binding site for the phosphate moiety of the glycerol-3-phosphate.</text>
</comment>
<evidence type="ECO:0000256" key="8">
    <source>
        <dbReference type="ARBA" id="ARBA00022475"/>
    </source>
</evidence>
<comment type="similarity">
    <text evidence="5 18">Belongs to the 1-acyl-sn-glycerol-3-phosphate acyltransferase family.</text>
</comment>
<name>A5G9S1_GEOUR</name>
<evidence type="ECO:0000256" key="14">
    <source>
        <dbReference type="ARBA" id="ARBA00023209"/>
    </source>
</evidence>
<evidence type="ECO:0000256" key="1">
    <source>
        <dbReference type="ARBA" id="ARBA00001141"/>
    </source>
</evidence>
<comment type="pathway">
    <text evidence="3">Phospholipid metabolism; CDP-diacylglycerol biosynthesis; CDP-diacylglycerol from sn-glycerol 3-phosphate: step 2/3.</text>
</comment>
<dbReference type="Proteomes" id="UP000006695">
    <property type="component" value="Chromosome"/>
</dbReference>
<organism evidence="21 22">
    <name type="scientific">Geotalea uraniireducens (strain Rf4)</name>
    <name type="common">Geobacter uraniireducens</name>
    <dbReference type="NCBI Taxonomy" id="351605"/>
    <lineage>
        <taxon>Bacteria</taxon>
        <taxon>Pseudomonadati</taxon>
        <taxon>Thermodesulfobacteriota</taxon>
        <taxon>Desulfuromonadia</taxon>
        <taxon>Geobacterales</taxon>
        <taxon>Geobacteraceae</taxon>
        <taxon>Geotalea</taxon>
    </lineage>
</organism>
<keyword evidence="12 18" id="KW-0443">Lipid metabolism</keyword>
<keyword evidence="16 18" id="KW-0012">Acyltransferase</keyword>
<dbReference type="PANTHER" id="PTHR10434:SF59">
    <property type="entry name" value="1-ACYL-SN-GLYCEROL-3-PHOSPHATE ACYLTRANSFERASE"/>
    <property type="match status" value="1"/>
</dbReference>
<dbReference type="OrthoDB" id="9809618at2"/>
<evidence type="ECO:0000256" key="13">
    <source>
        <dbReference type="ARBA" id="ARBA00023136"/>
    </source>
</evidence>
<keyword evidence="22" id="KW-1185">Reference proteome</keyword>
<keyword evidence="10" id="KW-0997">Cell inner membrane</keyword>
<dbReference type="KEGG" id="gur:Gura_4396"/>
<keyword evidence="11 18" id="KW-0808">Transferase</keyword>
<comment type="function">
    <text evidence="17">Converts lysophosphatidic acid (LPA) into phosphatidic acid by incorporating acyl moiety at the 2 position.</text>
</comment>
<dbReference type="GO" id="GO:0005886">
    <property type="term" value="C:plasma membrane"/>
    <property type="evidence" value="ECO:0007669"/>
    <property type="project" value="UniProtKB-SubCell"/>
</dbReference>
<feature type="chain" id="PRO_5002681534" description="1-acyl-sn-glycerol-3-phosphate acyltransferase" evidence="19">
    <location>
        <begin position="23"/>
        <end position="232"/>
    </location>
</feature>
<evidence type="ECO:0000259" key="20">
    <source>
        <dbReference type="SMART" id="SM00563"/>
    </source>
</evidence>
<dbReference type="PANTHER" id="PTHR10434">
    <property type="entry name" value="1-ACYL-SN-GLYCEROL-3-PHOSPHATE ACYLTRANSFERASE"/>
    <property type="match status" value="1"/>
</dbReference>
<gene>
    <name evidence="21" type="ordered locus">Gura_4396</name>
</gene>
<dbReference type="InterPro" id="IPR004552">
    <property type="entry name" value="AGP_acyltrans"/>
</dbReference>
<dbReference type="SUPFAM" id="SSF69593">
    <property type="entry name" value="Glycerol-3-phosphate (1)-acyltransferase"/>
    <property type="match status" value="1"/>
</dbReference>
<sequence>MLRARIYLLFFVPFTLMCSAMAVCGTFFDATGAFAHKCARFWSRWGLFFAGIKVRVDGVEKIPTDGPVIYMGNHQGNFDILALSLAIPRRFSWIAKEELFRVPLFGSAMHRAGYIPLDRSDGRRALKSMNAAAARIRSGSSVVVFPEGTRTADGNLLPFKRGGFLLAVKAGVPIVPFTINGSMRINPRNRLELYPGILSITFAEPVTTATYNGKEHPELLEQVRNAIAAGLE</sequence>
<evidence type="ECO:0000256" key="11">
    <source>
        <dbReference type="ARBA" id="ARBA00022679"/>
    </source>
</evidence>
<dbReference type="STRING" id="351605.Gura_4396"/>
<evidence type="ECO:0000256" key="3">
    <source>
        <dbReference type="ARBA" id="ARBA00004728"/>
    </source>
</evidence>
<dbReference type="RefSeq" id="WP_011941165.1">
    <property type="nucleotide sequence ID" value="NC_009483.1"/>
</dbReference>
<comment type="subcellular location">
    <subcellularLocation>
        <location evidence="2">Cell inner membrane</location>
        <topology evidence="2">Peripheral membrane protein</topology>
    </subcellularLocation>
</comment>
<comment type="catalytic activity">
    <reaction evidence="1 18">
        <text>a 1-acyl-sn-glycero-3-phosphate + an acyl-CoA = a 1,2-diacyl-sn-glycero-3-phosphate + CoA</text>
        <dbReference type="Rhea" id="RHEA:19709"/>
        <dbReference type="ChEBI" id="CHEBI:57287"/>
        <dbReference type="ChEBI" id="CHEBI:57970"/>
        <dbReference type="ChEBI" id="CHEBI:58342"/>
        <dbReference type="ChEBI" id="CHEBI:58608"/>
        <dbReference type="EC" id="2.3.1.51"/>
    </reaction>
</comment>
<evidence type="ECO:0000256" key="4">
    <source>
        <dbReference type="ARBA" id="ARBA00005189"/>
    </source>
</evidence>
<proteinExistence type="inferred from homology"/>
<dbReference type="AlphaFoldDB" id="A5G9S1"/>
<keyword evidence="15 18" id="KW-1208">Phospholipid metabolism</keyword>